<comment type="similarity">
    <text evidence="6">Belongs to the binding-protein-dependent transport system permease family.</text>
</comment>
<evidence type="ECO:0000256" key="2">
    <source>
        <dbReference type="ARBA" id="ARBA00022448"/>
    </source>
</evidence>
<protein>
    <submittedName>
        <fullName evidence="8">ABC transporter permease</fullName>
    </submittedName>
</protein>
<evidence type="ECO:0000313" key="9">
    <source>
        <dbReference type="Proteomes" id="UP000727993"/>
    </source>
</evidence>
<feature type="transmembrane region" description="Helical" evidence="6">
    <location>
        <begin position="28"/>
        <end position="50"/>
    </location>
</feature>
<dbReference type="GO" id="GO:0031460">
    <property type="term" value="P:glycine betaine transport"/>
    <property type="evidence" value="ECO:0007669"/>
    <property type="project" value="TreeGrafter"/>
</dbReference>
<sequence>MREMIDFLTASSSWSGSAGIPERLAAHVYVSMLSMVVAGVIALPAGLWLGHRNRGAALASAVANAGRAIPTLALLGLATVAVGIGFWPTLIAMVALAIPPMFTNTFTGIRGVDPSVRSAAVGMGFEDFELLRQVEIPLAMPLILTGVRIAALQVVATATLGALVGFVALGSFIEEGRLQPDKGKLLGGSLLVIVLALAADGLVGALAHRSSRWQRLGRSR</sequence>
<dbReference type="CDD" id="cd06261">
    <property type="entry name" value="TM_PBP2"/>
    <property type="match status" value="1"/>
</dbReference>
<dbReference type="Proteomes" id="UP000727993">
    <property type="component" value="Unassembled WGS sequence"/>
</dbReference>
<accession>A0A936TDG8</accession>
<evidence type="ECO:0000256" key="3">
    <source>
        <dbReference type="ARBA" id="ARBA00022692"/>
    </source>
</evidence>
<name>A0A936TDG8_9ACTN</name>
<dbReference type="PANTHER" id="PTHR30177">
    <property type="entry name" value="GLYCINE BETAINE/L-PROLINE TRANSPORT SYSTEM PERMEASE PROTEIN PROW"/>
    <property type="match status" value="1"/>
</dbReference>
<dbReference type="GO" id="GO:0005886">
    <property type="term" value="C:plasma membrane"/>
    <property type="evidence" value="ECO:0007669"/>
    <property type="project" value="UniProtKB-SubCell"/>
</dbReference>
<feature type="transmembrane region" description="Helical" evidence="6">
    <location>
        <begin position="71"/>
        <end position="98"/>
    </location>
</feature>
<keyword evidence="3 6" id="KW-0812">Transmembrane</keyword>
<dbReference type="InterPro" id="IPR035906">
    <property type="entry name" value="MetI-like_sf"/>
</dbReference>
<dbReference type="SUPFAM" id="SSF161098">
    <property type="entry name" value="MetI-like"/>
    <property type="match status" value="1"/>
</dbReference>
<dbReference type="PANTHER" id="PTHR30177:SF33">
    <property type="entry name" value="POSSIBLE OSMOPROTECTANT (GLYCINE BETAINE_CARNITINE_CHOLINE_L-PROLINE) TRANSPORT INTEGRAL MEMBRANE PROTEIN ABC TRANSPORTER PROZ"/>
    <property type="match status" value="1"/>
</dbReference>
<dbReference type="InterPro" id="IPR000515">
    <property type="entry name" value="MetI-like"/>
</dbReference>
<comment type="caution">
    <text evidence="8">The sequence shown here is derived from an EMBL/GenBank/DDBJ whole genome shotgun (WGS) entry which is preliminary data.</text>
</comment>
<keyword evidence="5 6" id="KW-0472">Membrane</keyword>
<evidence type="ECO:0000313" key="8">
    <source>
        <dbReference type="EMBL" id="MBK9295604.1"/>
    </source>
</evidence>
<dbReference type="PROSITE" id="PS50928">
    <property type="entry name" value="ABC_TM1"/>
    <property type="match status" value="1"/>
</dbReference>
<evidence type="ECO:0000259" key="7">
    <source>
        <dbReference type="PROSITE" id="PS50928"/>
    </source>
</evidence>
<evidence type="ECO:0000256" key="6">
    <source>
        <dbReference type="RuleBase" id="RU363032"/>
    </source>
</evidence>
<proteinExistence type="inferred from homology"/>
<evidence type="ECO:0000256" key="4">
    <source>
        <dbReference type="ARBA" id="ARBA00022989"/>
    </source>
</evidence>
<keyword evidence="4 6" id="KW-1133">Transmembrane helix</keyword>
<dbReference type="InterPro" id="IPR051204">
    <property type="entry name" value="ABC_transp_perm/SBD"/>
</dbReference>
<dbReference type="GO" id="GO:0055085">
    <property type="term" value="P:transmembrane transport"/>
    <property type="evidence" value="ECO:0007669"/>
    <property type="project" value="InterPro"/>
</dbReference>
<dbReference type="Gene3D" id="1.10.3720.10">
    <property type="entry name" value="MetI-like"/>
    <property type="match status" value="1"/>
</dbReference>
<dbReference type="EMBL" id="JADJZA010000001">
    <property type="protein sequence ID" value="MBK9295604.1"/>
    <property type="molecule type" value="Genomic_DNA"/>
</dbReference>
<dbReference type="AlphaFoldDB" id="A0A936TDG8"/>
<keyword evidence="2 6" id="KW-0813">Transport</keyword>
<reference evidence="8 9" key="1">
    <citation type="submission" date="2020-10" db="EMBL/GenBank/DDBJ databases">
        <title>Connecting structure to function with the recovery of over 1000 high-quality activated sludge metagenome-assembled genomes encoding full-length rRNA genes using long-read sequencing.</title>
        <authorList>
            <person name="Singleton C.M."/>
            <person name="Petriglieri F."/>
            <person name="Kristensen J.M."/>
            <person name="Kirkegaard R.H."/>
            <person name="Michaelsen T.Y."/>
            <person name="Andersen M.H."/>
            <person name="Karst S.M."/>
            <person name="Dueholm M.S."/>
            <person name="Nielsen P.H."/>
            <person name="Albertsen M."/>
        </authorList>
    </citation>
    <scope>NUCLEOTIDE SEQUENCE [LARGE SCALE GENOMIC DNA]</scope>
    <source>
        <strain evidence="8">Lyne_18-Q3-R50-59_MAXAC.006</strain>
    </source>
</reference>
<evidence type="ECO:0000256" key="1">
    <source>
        <dbReference type="ARBA" id="ARBA00004141"/>
    </source>
</evidence>
<feature type="transmembrane region" description="Helical" evidence="6">
    <location>
        <begin position="185"/>
        <end position="207"/>
    </location>
</feature>
<gene>
    <name evidence="8" type="ORF">IPN02_01760</name>
</gene>
<evidence type="ECO:0000256" key="5">
    <source>
        <dbReference type="ARBA" id="ARBA00023136"/>
    </source>
</evidence>
<dbReference type="Pfam" id="PF00528">
    <property type="entry name" value="BPD_transp_1"/>
    <property type="match status" value="1"/>
</dbReference>
<feature type="transmembrane region" description="Helical" evidence="6">
    <location>
        <begin position="150"/>
        <end position="173"/>
    </location>
</feature>
<organism evidence="8 9">
    <name type="scientific">Candidatus Neomicrothrix subdominans</name>
    <dbReference type="NCBI Taxonomy" id="2954438"/>
    <lineage>
        <taxon>Bacteria</taxon>
        <taxon>Bacillati</taxon>
        <taxon>Actinomycetota</taxon>
        <taxon>Acidimicrobiia</taxon>
        <taxon>Acidimicrobiales</taxon>
        <taxon>Microthrixaceae</taxon>
        <taxon>Candidatus Neomicrothrix</taxon>
    </lineage>
</organism>
<comment type="subcellular location">
    <subcellularLocation>
        <location evidence="6">Cell membrane</location>
        <topology evidence="6">Multi-pass membrane protein</topology>
    </subcellularLocation>
    <subcellularLocation>
        <location evidence="1">Membrane</location>
        <topology evidence="1">Multi-pass membrane protein</topology>
    </subcellularLocation>
</comment>
<feature type="domain" description="ABC transmembrane type-1" evidence="7">
    <location>
        <begin position="24"/>
        <end position="203"/>
    </location>
</feature>